<evidence type="ECO:0000256" key="2">
    <source>
        <dbReference type="ARBA" id="ARBA00003213"/>
    </source>
</evidence>
<evidence type="ECO:0000256" key="1">
    <source>
        <dbReference type="ARBA" id="ARBA00001946"/>
    </source>
</evidence>
<feature type="region of interest" description="Interaction with substrate tRNA" evidence="10">
    <location>
        <begin position="40"/>
        <end position="43"/>
    </location>
</feature>
<dbReference type="GO" id="GO:0052381">
    <property type="term" value="F:tRNA dimethylallyltransferase activity"/>
    <property type="evidence" value="ECO:0007669"/>
    <property type="project" value="UniProtKB-UniRule"/>
</dbReference>
<dbReference type="SUPFAM" id="SSF52540">
    <property type="entry name" value="P-loop containing nucleoside triphosphate hydrolases"/>
    <property type="match status" value="1"/>
</dbReference>
<name>A0AA42C7M8_9BACT</name>
<dbReference type="HAMAP" id="MF_00185">
    <property type="entry name" value="IPP_trans"/>
    <property type="match status" value="1"/>
</dbReference>
<comment type="catalytic activity">
    <reaction evidence="9 10 11">
        <text>adenosine(37) in tRNA + dimethylallyl diphosphate = N(6)-dimethylallyladenosine(37) in tRNA + diphosphate</text>
        <dbReference type="Rhea" id="RHEA:26482"/>
        <dbReference type="Rhea" id="RHEA-COMP:10162"/>
        <dbReference type="Rhea" id="RHEA-COMP:10375"/>
        <dbReference type="ChEBI" id="CHEBI:33019"/>
        <dbReference type="ChEBI" id="CHEBI:57623"/>
        <dbReference type="ChEBI" id="CHEBI:74411"/>
        <dbReference type="ChEBI" id="CHEBI:74415"/>
        <dbReference type="EC" id="2.5.1.75"/>
    </reaction>
</comment>
<evidence type="ECO:0000256" key="11">
    <source>
        <dbReference type="RuleBase" id="RU003783"/>
    </source>
</evidence>
<evidence type="ECO:0000256" key="3">
    <source>
        <dbReference type="ARBA" id="ARBA00005842"/>
    </source>
</evidence>
<dbReference type="RefSeq" id="WP_282592318.1">
    <property type="nucleotide sequence ID" value="NZ_JAPAAF010000021.1"/>
</dbReference>
<evidence type="ECO:0000256" key="10">
    <source>
        <dbReference type="HAMAP-Rule" id="MF_00185"/>
    </source>
</evidence>
<evidence type="ECO:0000256" key="13">
    <source>
        <dbReference type="RuleBase" id="RU003785"/>
    </source>
</evidence>
<comment type="function">
    <text evidence="2 10 12">Catalyzes the transfer of a dimethylallyl group onto the adenine at position 37 in tRNAs that read codons beginning with uridine, leading to the formation of N6-(dimethylallyl)adenosine (i(6)A).</text>
</comment>
<feature type="binding site" evidence="10">
    <location>
        <begin position="17"/>
        <end position="22"/>
    </location>
    <ligand>
        <name>substrate</name>
    </ligand>
</feature>
<dbReference type="Gene3D" id="3.40.50.300">
    <property type="entry name" value="P-loop containing nucleotide triphosphate hydrolases"/>
    <property type="match status" value="2"/>
</dbReference>
<gene>
    <name evidence="10 14" type="primary">miaA</name>
    <name evidence="14" type="ORF">N2K84_13350</name>
</gene>
<dbReference type="PANTHER" id="PTHR11088:SF60">
    <property type="entry name" value="TRNA DIMETHYLALLYLTRANSFERASE"/>
    <property type="match status" value="1"/>
</dbReference>
<dbReference type="EC" id="2.5.1.75" evidence="10"/>
<feature type="site" description="Interaction with substrate tRNA" evidence="10">
    <location>
        <position position="109"/>
    </location>
</feature>
<comment type="similarity">
    <text evidence="3 10 13">Belongs to the IPP transferase family.</text>
</comment>
<dbReference type="GO" id="GO:0005524">
    <property type="term" value="F:ATP binding"/>
    <property type="evidence" value="ECO:0007669"/>
    <property type="project" value="UniProtKB-UniRule"/>
</dbReference>
<dbReference type="InterPro" id="IPR027417">
    <property type="entry name" value="P-loop_NTPase"/>
</dbReference>
<protein>
    <recommendedName>
        <fullName evidence="10">tRNA dimethylallyltransferase</fullName>
        <ecNumber evidence="10">2.5.1.75</ecNumber>
    </recommendedName>
    <alternativeName>
        <fullName evidence="10">Dimethylallyl diphosphate:tRNA dimethylallyltransferase</fullName>
        <shortName evidence="10">DMAPP:tRNA dimethylallyltransferase</shortName>
        <shortName evidence="10">DMATase</shortName>
    </alternativeName>
    <alternativeName>
        <fullName evidence="10">Isopentenyl-diphosphate:tRNA isopentenyltransferase</fullName>
        <shortName evidence="10">IPP transferase</shortName>
        <shortName evidence="10">IPPT</shortName>
        <shortName evidence="10">IPTase</shortName>
    </alternativeName>
</protein>
<keyword evidence="15" id="KW-1185">Reference proteome</keyword>
<dbReference type="InterPro" id="IPR018022">
    <property type="entry name" value="IPT"/>
</dbReference>
<accession>A0AA42C7M8</accession>
<evidence type="ECO:0000256" key="9">
    <source>
        <dbReference type="ARBA" id="ARBA00049563"/>
    </source>
</evidence>
<comment type="subunit">
    <text evidence="10">Monomer.</text>
</comment>
<feature type="binding site" evidence="10">
    <location>
        <begin position="15"/>
        <end position="22"/>
    </location>
    <ligand>
        <name>ATP</name>
        <dbReference type="ChEBI" id="CHEBI:30616"/>
    </ligand>
</feature>
<evidence type="ECO:0000313" key="14">
    <source>
        <dbReference type="EMBL" id="MCW0483724.1"/>
    </source>
</evidence>
<keyword evidence="7 10" id="KW-0067">ATP-binding</keyword>
<dbReference type="Proteomes" id="UP001163821">
    <property type="component" value="Unassembled WGS sequence"/>
</dbReference>
<evidence type="ECO:0000256" key="12">
    <source>
        <dbReference type="RuleBase" id="RU003784"/>
    </source>
</evidence>
<dbReference type="PANTHER" id="PTHR11088">
    <property type="entry name" value="TRNA DIMETHYLALLYLTRANSFERASE"/>
    <property type="match status" value="1"/>
</dbReference>
<keyword evidence="8 10" id="KW-0460">Magnesium</keyword>
<proteinExistence type="inferred from homology"/>
<dbReference type="AlphaFoldDB" id="A0AA42C7M8"/>
<evidence type="ECO:0000256" key="7">
    <source>
        <dbReference type="ARBA" id="ARBA00022840"/>
    </source>
</evidence>
<comment type="cofactor">
    <cofactor evidence="1 10">
        <name>Mg(2+)</name>
        <dbReference type="ChEBI" id="CHEBI:18420"/>
    </cofactor>
</comment>
<reference evidence="14" key="1">
    <citation type="submission" date="2022-10" db="EMBL/GenBank/DDBJ databases">
        <title>Gaoshiqiia sediminis gen. nov., sp. nov., isolated from coastal sediment.</title>
        <authorList>
            <person name="Yu W.X."/>
            <person name="Mu D.S."/>
            <person name="Du J.Z."/>
            <person name="Liang Y.Q."/>
        </authorList>
    </citation>
    <scope>NUCLEOTIDE SEQUENCE</scope>
    <source>
        <strain evidence="14">A06</strain>
    </source>
</reference>
<sequence length="310" mass="35945">MTMQEGKYQLLAIVGPTASGKTAVAAHAANMLNGEVISADSRQVYRGMDLGTGKDYGDYEIDGQKIPYHLIDIVDAGYEYNVFEYQHDFLKVYADVTGRGKFPVLCGGSGLYLEAVLKNYKLVQVPHNEELRSRLQDKSLDELTEILKTYKSDLHNITDIENRKRALRAIEIEDYLTLHPEIDTHMPEMNSLVVGVKYDRLSRRRRISERLKQRLDEGMLAEVQALLDKGLSPEQLTYYGLEYKYLTQHLTGELTYDEMFSGLETAIHQFAKRQMTWFRRMERQGTHIHWLDGYMPLAEKLERIKFWLEH</sequence>
<evidence type="ECO:0000256" key="5">
    <source>
        <dbReference type="ARBA" id="ARBA00022694"/>
    </source>
</evidence>
<dbReference type="InterPro" id="IPR039657">
    <property type="entry name" value="Dimethylallyltransferase"/>
</dbReference>
<evidence type="ECO:0000256" key="6">
    <source>
        <dbReference type="ARBA" id="ARBA00022741"/>
    </source>
</evidence>
<keyword evidence="4 10" id="KW-0808">Transferase</keyword>
<keyword evidence="5 10" id="KW-0819">tRNA processing</keyword>
<dbReference type="GO" id="GO:0006400">
    <property type="term" value="P:tRNA modification"/>
    <property type="evidence" value="ECO:0007669"/>
    <property type="project" value="TreeGrafter"/>
</dbReference>
<feature type="site" description="Interaction with substrate tRNA" evidence="10">
    <location>
        <position position="132"/>
    </location>
</feature>
<evidence type="ECO:0000256" key="8">
    <source>
        <dbReference type="ARBA" id="ARBA00022842"/>
    </source>
</evidence>
<comment type="caution">
    <text evidence="10">Lacks conserved residue(s) required for the propagation of feature annotation.</text>
</comment>
<dbReference type="Pfam" id="PF01715">
    <property type="entry name" value="IPPT"/>
    <property type="match status" value="1"/>
</dbReference>
<keyword evidence="6 10" id="KW-0547">Nucleotide-binding</keyword>
<evidence type="ECO:0000313" key="15">
    <source>
        <dbReference type="Proteomes" id="UP001163821"/>
    </source>
</evidence>
<dbReference type="EMBL" id="JAPAAF010000021">
    <property type="protein sequence ID" value="MCW0483724.1"/>
    <property type="molecule type" value="Genomic_DNA"/>
</dbReference>
<evidence type="ECO:0000256" key="4">
    <source>
        <dbReference type="ARBA" id="ARBA00022679"/>
    </source>
</evidence>
<dbReference type="NCBIfam" id="TIGR00174">
    <property type="entry name" value="miaA"/>
    <property type="match status" value="1"/>
</dbReference>
<organism evidence="14 15">
    <name type="scientific">Gaoshiqia sediminis</name>
    <dbReference type="NCBI Taxonomy" id="2986998"/>
    <lineage>
        <taxon>Bacteria</taxon>
        <taxon>Pseudomonadati</taxon>
        <taxon>Bacteroidota</taxon>
        <taxon>Bacteroidia</taxon>
        <taxon>Marinilabiliales</taxon>
        <taxon>Prolixibacteraceae</taxon>
        <taxon>Gaoshiqia</taxon>
    </lineage>
</organism>
<comment type="caution">
    <text evidence="14">The sequence shown here is derived from an EMBL/GenBank/DDBJ whole genome shotgun (WGS) entry which is preliminary data.</text>
</comment>